<dbReference type="AlphaFoldDB" id="A0A9P6Q2A2"/>
<protein>
    <submittedName>
        <fullName evidence="1">Uncharacterized protein</fullName>
    </submittedName>
</protein>
<proteinExistence type="predicted"/>
<accession>A0A9P6Q2A2</accession>
<dbReference type="EMBL" id="JAAAJB010000363">
    <property type="protein sequence ID" value="KAG0257415.1"/>
    <property type="molecule type" value="Genomic_DNA"/>
</dbReference>
<keyword evidence="2" id="KW-1185">Reference proteome</keyword>
<evidence type="ECO:0000313" key="1">
    <source>
        <dbReference type="EMBL" id="KAG0257415.1"/>
    </source>
</evidence>
<dbReference type="OrthoDB" id="2328344at2759"/>
<reference evidence="1" key="1">
    <citation type="journal article" date="2020" name="Fungal Divers.">
        <title>Resolving the Mortierellaceae phylogeny through synthesis of multi-gene phylogenetics and phylogenomics.</title>
        <authorList>
            <person name="Vandepol N."/>
            <person name="Liber J."/>
            <person name="Desiro A."/>
            <person name="Na H."/>
            <person name="Kennedy M."/>
            <person name="Barry K."/>
            <person name="Grigoriev I.V."/>
            <person name="Miller A.N."/>
            <person name="O'Donnell K."/>
            <person name="Stajich J.E."/>
            <person name="Bonito G."/>
        </authorList>
    </citation>
    <scope>NUCLEOTIDE SEQUENCE</scope>
    <source>
        <strain evidence="1">BC1065</strain>
    </source>
</reference>
<dbReference type="Proteomes" id="UP000807716">
    <property type="component" value="Unassembled WGS sequence"/>
</dbReference>
<comment type="caution">
    <text evidence="1">The sequence shown here is derived from an EMBL/GenBank/DDBJ whole genome shotgun (WGS) entry which is preliminary data.</text>
</comment>
<evidence type="ECO:0000313" key="2">
    <source>
        <dbReference type="Proteomes" id="UP000807716"/>
    </source>
</evidence>
<sequence>MSKTHLYRFTHNKTEELDASRQDDVVLPHPPPANVSLPMLCGFSAILFMNEFDRMGAQNIDVAQTCNMSEWQRRLFAGKSHAEHTQDSQGEPIDIASLPAKHPARSGLIYATTTTAGDNHDNNESFTAFLFVIHKHSLSKPPKAVTTTTSSSSTVDISSESQQRVDALGVTHIWLCGSAPELRRQHLMSDLLARVERDVAAWKAQGQASGVISVHTIPQHFPGMVQFLGRQGFQGGLRYEGGDGKVVYWKEV</sequence>
<name>A0A9P6Q2A2_9FUNG</name>
<gene>
    <name evidence="1" type="ORF">DFQ27_005159</name>
</gene>
<organism evidence="1 2">
    <name type="scientific">Actinomortierella ambigua</name>
    <dbReference type="NCBI Taxonomy" id="1343610"/>
    <lineage>
        <taxon>Eukaryota</taxon>
        <taxon>Fungi</taxon>
        <taxon>Fungi incertae sedis</taxon>
        <taxon>Mucoromycota</taxon>
        <taxon>Mortierellomycotina</taxon>
        <taxon>Mortierellomycetes</taxon>
        <taxon>Mortierellales</taxon>
        <taxon>Mortierellaceae</taxon>
        <taxon>Actinomortierella</taxon>
    </lineage>
</organism>